<dbReference type="Gramene" id="C.cajan_45763.t">
    <property type="protein sequence ID" value="C.cajan_45763.t"/>
    <property type="gene ID" value="C.cajan_45763"/>
</dbReference>
<keyword evidence="3" id="KW-1185">Reference proteome</keyword>
<protein>
    <recommendedName>
        <fullName evidence="1">Transposase-associated domain-containing protein</fullName>
    </recommendedName>
</protein>
<dbReference type="PANTHER" id="PTHR10775:SF182">
    <property type="entry name" value="TRANSPOSON, EN_SPM-LIKE, TRANSPOSASE-ASSOCIATED DOMAIN PROTEIN-RELATED"/>
    <property type="match status" value="1"/>
</dbReference>
<sequence>MNARRITDEYQNGVEQFLEFAQRNRAYLNGNFYCPCINYLNGRRHVIDEIRDHLICDGFLTSYTTWIWHGEDKETQTMAQIEQGVVKMEDQIEDMLHDVGQGFFQQAQSHVYDTLKSDSKTPLFPECTTFTRLSVVLRFMNLKAKYGWSDKSFTELLELLKLMLPKDNTLPDRHYEVKKVLCPMGLQYKKIHACPNDCIFYRKEFESLHKFPRCGLSRYKVKDDGHSSDEDVVDKGLPAKIKKIDGLFPHFGSEARNLRPGLASDGMNLFGNLSTNHSSWPVLLSIYNLPSCPLIEDLRILWEEGVDVFDGYRQQSFKLYAMIFCTINDFSAYENLSEYIVKGHHACPICEKQTSYLQLKHGKKNVYIRH</sequence>
<dbReference type="AlphaFoldDB" id="A0A151QPK9"/>
<dbReference type="InterPro" id="IPR029480">
    <property type="entry name" value="Transpos_assoc"/>
</dbReference>
<evidence type="ECO:0000313" key="3">
    <source>
        <dbReference type="Proteomes" id="UP000075243"/>
    </source>
</evidence>
<dbReference type="EMBL" id="KQ485407">
    <property type="protein sequence ID" value="KYP32182.1"/>
    <property type="molecule type" value="Genomic_DNA"/>
</dbReference>
<proteinExistence type="predicted"/>
<dbReference type="InterPro" id="IPR004242">
    <property type="entry name" value="Transposase_21"/>
</dbReference>
<feature type="domain" description="Transposase-associated" evidence="1">
    <location>
        <begin position="2"/>
        <end position="71"/>
    </location>
</feature>
<dbReference type="Pfam" id="PF02992">
    <property type="entry name" value="Transposase_21"/>
    <property type="match status" value="2"/>
</dbReference>
<evidence type="ECO:0000259" key="1">
    <source>
        <dbReference type="Pfam" id="PF13963"/>
    </source>
</evidence>
<gene>
    <name evidence="2" type="ORF">KK1_047183</name>
</gene>
<evidence type="ECO:0000313" key="2">
    <source>
        <dbReference type="EMBL" id="KYP32182.1"/>
    </source>
</evidence>
<organism evidence="2 3">
    <name type="scientific">Cajanus cajan</name>
    <name type="common">Pigeon pea</name>
    <name type="synonym">Cajanus indicus</name>
    <dbReference type="NCBI Taxonomy" id="3821"/>
    <lineage>
        <taxon>Eukaryota</taxon>
        <taxon>Viridiplantae</taxon>
        <taxon>Streptophyta</taxon>
        <taxon>Embryophyta</taxon>
        <taxon>Tracheophyta</taxon>
        <taxon>Spermatophyta</taxon>
        <taxon>Magnoliopsida</taxon>
        <taxon>eudicotyledons</taxon>
        <taxon>Gunneridae</taxon>
        <taxon>Pentapetalae</taxon>
        <taxon>rosids</taxon>
        <taxon>fabids</taxon>
        <taxon>Fabales</taxon>
        <taxon>Fabaceae</taxon>
        <taxon>Papilionoideae</taxon>
        <taxon>50 kb inversion clade</taxon>
        <taxon>NPAAA clade</taxon>
        <taxon>indigoferoid/millettioid clade</taxon>
        <taxon>Phaseoleae</taxon>
        <taxon>Cajanus</taxon>
    </lineage>
</organism>
<dbReference type="Pfam" id="PF13963">
    <property type="entry name" value="Transpos_assoc"/>
    <property type="match status" value="1"/>
</dbReference>
<dbReference type="PANTHER" id="PTHR10775">
    <property type="entry name" value="OS08G0208400 PROTEIN"/>
    <property type="match status" value="1"/>
</dbReference>
<accession>A0A151QPK9</accession>
<dbReference type="Proteomes" id="UP000075243">
    <property type="component" value="Unassembled WGS sequence"/>
</dbReference>
<reference evidence="2" key="1">
    <citation type="journal article" date="2012" name="Nat. Biotechnol.">
        <title>Draft genome sequence of pigeonpea (Cajanus cajan), an orphan legume crop of resource-poor farmers.</title>
        <authorList>
            <person name="Varshney R.K."/>
            <person name="Chen W."/>
            <person name="Li Y."/>
            <person name="Bharti A.K."/>
            <person name="Saxena R.K."/>
            <person name="Schlueter J.A."/>
            <person name="Donoghue M.T."/>
            <person name="Azam S."/>
            <person name="Fan G."/>
            <person name="Whaley A.M."/>
            <person name="Farmer A.D."/>
            <person name="Sheridan J."/>
            <person name="Iwata A."/>
            <person name="Tuteja R."/>
            <person name="Penmetsa R.V."/>
            <person name="Wu W."/>
            <person name="Upadhyaya H.D."/>
            <person name="Yang S.P."/>
            <person name="Shah T."/>
            <person name="Saxena K.B."/>
            <person name="Michael T."/>
            <person name="McCombie W.R."/>
            <person name="Yang B."/>
            <person name="Zhang G."/>
            <person name="Yang H."/>
            <person name="Wang J."/>
            <person name="Spillane C."/>
            <person name="Cook D.R."/>
            <person name="May G.D."/>
            <person name="Xu X."/>
            <person name="Jackson S.A."/>
        </authorList>
    </citation>
    <scope>NUCLEOTIDE SEQUENCE [LARGE SCALE GENOMIC DNA]</scope>
</reference>
<name>A0A151QPK9_CAJCA</name>